<protein>
    <submittedName>
        <fullName evidence="8">High-copy suppressor of rspA</fullName>
    </submittedName>
</protein>
<dbReference type="Pfam" id="PF07690">
    <property type="entry name" value="MFS_1"/>
    <property type="match status" value="1"/>
</dbReference>
<evidence type="ECO:0000256" key="3">
    <source>
        <dbReference type="ARBA" id="ARBA00022475"/>
    </source>
</evidence>
<dbReference type="CDD" id="cd17503">
    <property type="entry name" value="MFS_LmrB_MDR_like"/>
    <property type="match status" value="1"/>
</dbReference>
<dbReference type="Gene3D" id="1.20.1720.10">
    <property type="entry name" value="Multidrug resistance protein D"/>
    <property type="match status" value="1"/>
</dbReference>
<dbReference type="SUPFAM" id="SSF103473">
    <property type="entry name" value="MFS general substrate transporter"/>
    <property type="match status" value="1"/>
</dbReference>
<sequence length="494" mass="53962">MTFLFSDRLTFVAHVSRSGLKKSKMKKESRIISLIVGGTLFMEMLDTTAISTALPKMAHDFESNVVHLSAGITSYTVMLAVFIPISGWIADRYGAKKVFNTAIIGFILSSIACGLSTNLTSFVIARICQGTAGALMVPVGRLIVLKHTAKKDLVDAIGYIAWAGLLGPIVGPVLGGFFTTYFSWHWIFFINIPFGVFALWAVHTFIPAMESENSRPLDIIGFLISGIGLAGIMLGTEMIGAANGDYTKPLVTILASFALMAIAVWHSKRIQYPLIDYRILKIKTFRVTVYSGSITRMVINVAPFILPLMLQLGFGLSPFHAGLLYMANMLGSMSMKPVAIWITRRFDFRRVLIGNGIILTIFTAGLSLLSLQTPIWLVAIVFFFSGLTRSLQFTSLNTLAYADVPNGQLSNANTLYNTAQQMALGMGIALGAVTLHLASSYYQDTVYQMRDFSLALQLIAGLSLLSLIEYFKIKPSDGANLRGLPSQKEVQKAA</sequence>
<evidence type="ECO:0000313" key="8">
    <source>
        <dbReference type="EMBL" id="SPZ94638.1"/>
    </source>
</evidence>
<dbReference type="GeneID" id="97180239"/>
<dbReference type="EMBL" id="UAUU01000011">
    <property type="protein sequence ID" value="SPZ94638.1"/>
    <property type="molecule type" value="Genomic_DNA"/>
</dbReference>
<keyword evidence="2" id="KW-0813">Transport</keyword>
<dbReference type="Gene3D" id="1.20.1250.20">
    <property type="entry name" value="MFS general substrate transporter like domains"/>
    <property type="match status" value="1"/>
</dbReference>
<comment type="subcellular location">
    <subcellularLocation>
        <location evidence="1">Cell membrane</location>
        <topology evidence="1">Multi-pass membrane protein</topology>
    </subcellularLocation>
</comment>
<keyword evidence="4" id="KW-0812">Transmembrane</keyword>
<evidence type="ECO:0000256" key="2">
    <source>
        <dbReference type="ARBA" id="ARBA00022448"/>
    </source>
</evidence>
<dbReference type="PANTHER" id="PTHR42718:SF46">
    <property type="entry name" value="BLR6921 PROTEIN"/>
    <property type="match status" value="1"/>
</dbReference>
<dbReference type="GO" id="GO:0022857">
    <property type="term" value="F:transmembrane transporter activity"/>
    <property type="evidence" value="ECO:0007669"/>
    <property type="project" value="InterPro"/>
</dbReference>
<dbReference type="PROSITE" id="PS50850">
    <property type="entry name" value="MFS"/>
    <property type="match status" value="1"/>
</dbReference>
<evidence type="ECO:0000313" key="9">
    <source>
        <dbReference type="Proteomes" id="UP000251241"/>
    </source>
</evidence>
<keyword evidence="3" id="KW-1003">Cell membrane</keyword>
<dbReference type="GO" id="GO:0005886">
    <property type="term" value="C:plasma membrane"/>
    <property type="evidence" value="ECO:0007669"/>
    <property type="project" value="UniProtKB-SubCell"/>
</dbReference>
<keyword evidence="5" id="KW-1133">Transmembrane helix</keyword>
<evidence type="ECO:0000256" key="5">
    <source>
        <dbReference type="ARBA" id="ARBA00022989"/>
    </source>
</evidence>
<dbReference type="InterPro" id="IPR020846">
    <property type="entry name" value="MFS_dom"/>
</dbReference>
<keyword evidence="6" id="KW-0472">Membrane</keyword>
<gene>
    <name evidence="8" type="primary">hsrA</name>
    <name evidence="8" type="ORF">NCTC11343_05447</name>
</gene>
<evidence type="ECO:0000256" key="1">
    <source>
        <dbReference type="ARBA" id="ARBA00004651"/>
    </source>
</evidence>
<dbReference type="RefSeq" id="WP_204991100.1">
    <property type="nucleotide sequence ID" value="NZ_CP069793.1"/>
</dbReference>
<accession>A0A2X2JL94</accession>
<dbReference type="PANTHER" id="PTHR42718">
    <property type="entry name" value="MAJOR FACILITATOR SUPERFAMILY MULTIDRUG TRANSPORTER MFSC"/>
    <property type="match status" value="1"/>
</dbReference>
<dbReference type="InterPro" id="IPR004638">
    <property type="entry name" value="EmrB-like"/>
</dbReference>
<dbReference type="AlphaFoldDB" id="A0A2X2JL94"/>
<organism evidence="8 9">
    <name type="scientific">Sphingobacterium multivorum</name>
    <dbReference type="NCBI Taxonomy" id="28454"/>
    <lineage>
        <taxon>Bacteria</taxon>
        <taxon>Pseudomonadati</taxon>
        <taxon>Bacteroidota</taxon>
        <taxon>Sphingobacteriia</taxon>
        <taxon>Sphingobacteriales</taxon>
        <taxon>Sphingobacteriaceae</taxon>
        <taxon>Sphingobacterium</taxon>
    </lineage>
</organism>
<name>A0A2X2JL94_SPHMU</name>
<dbReference type="InterPro" id="IPR036259">
    <property type="entry name" value="MFS_trans_sf"/>
</dbReference>
<proteinExistence type="predicted"/>
<evidence type="ECO:0000256" key="6">
    <source>
        <dbReference type="ARBA" id="ARBA00023136"/>
    </source>
</evidence>
<feature type="domain" description="Major facilitator superfamily (MFS) profile" evidence="7">
    <location>
        <begin position="32"/>
        <end position="478"/>
    </location>
</feature>
<reference evidence="8 9" key="1">
    <citation type="submission" date="2018-06" db="EMBL/GenBank/DDBJ databases">
        <authorList>
            <consortium name="Pathogen Informatics"/>
            <person name="Doyle S."/>
        </authorList>
    </citation>
    <scope>NUCLEOTIDE SEQUENCE [LARGE SCALE GENOMIC DNA]</scope>
    <source>
        <strain evidence="8 9">NCTC11343</strain>
    </source>
</reference>
<evidence type="ECO:0000259" key="7">
    <source>
        <dbReference type="PROSITE" id="PS50850"/>
    </source>
</evidence>
<evidence type="ECO:0000256" key="4">
    <source>
        <dbReference type="ARBA" id="ARBA00022692"/>
    </source>
</evidence>
<dbReference type="NCBIfam" id="TIGR00711">
    <property type="entry name" value="efflux_EmrB"/>
    <property type="match status" value="1"/>
</dbReference>
<dbReference type="Proteomes" id="UP000251241">
    <property type="component" value="Unassembled WGS sequence"/>
</dbReference>
<dbReference type="InterPro" id="IPR011701">
    <property type="entry name" value="MFS"/>
</dbReference>